<dbReference type="Proteomes" id="UP000005206">
    <property type="component" value="Chromosome 6"/>
</dbReference>
<keyword evidence="3" id="KW-1185">Reference proteome</keyword>
<accession>C7ZHL5</accession>
<organism evidence="2 3">
    <name type="scientific">Fusarium vanettenii (strain ATCC MYA-4622 / CBS 123669 / FGSC 9596 / NRRL 45880 / 77-13-4)</name>
    <name type="common">Fusarium solani subsp. pisi</name>
    <dbReference type="NCBI Taxonomy" id="660122"/>
    <lineage>
        <taxon>Eukaryota</taxon>
        <taxon>Fungi</taxon>
        <taxon>Dikarya</taxon>
        <taxon>Ascomycota</taxon>
        <taxon>Pezizomycotina</taxon>
        <taxon>Sordariomycetes</taxon>
        <taxon>Hypocreomycetidae</taxon>
        <taxon>Hypocreales</taxon>
        <taxon>Nectriaceae</taxon>
        <taxon>Fusarium</taxon>
        <taxon>Fusarium solani species complex</taxon>
        <taxon>Fusarium vanettenii</taxon>
    </lineage>
</organism>
<protein>
    <submittedName>
        <fullName evidence="2">Uncharacterized protein</fullName>
    </submittedName>
</protein>
<feature type="compositionally biased region" description="Acidic residues" evidence="1">
    <location>
        <begin position="52"/>
        <end position="65"/>
    </location>
</feature>
<dbReference type="HOGENOM" id="CLU_1695982_0_0_1"/>
<feature type="region of interest" description="Disordered" evidence="1">
    <location>
        <begin position="1"/>
        <end position="82"/>
    </location>
</feature>
<dbReference type="InParanoid" id="C7ZHL5"/>
<evidence type="ECO:0000256" key="1">
    <source>
        <dbReference type="SAM" id="MobiDB-lite"/>
    </source>
</evidence>
<dbReference type="VEuPathDB" id="FungiDB:NECHADRAFT_81181"/>
<dbReference type="RefSeq" id="XP_003042147.1">
    <property type="nucleotide sequence ID" value="XM_003042101.1"/>
</dbReference>
<evidence type="ECO:0000313" key="3">
    <source>
        <dbReference type="Proteomes" id="UP000005206"/>
    </source>
</evidence>
<dbReference type="KEGG" id="nhe:NECHADRAFT_81181"/>
<reference evidence="2 3" key="1">
    <citation type="journal article" date="2009" name="PLoS Genet.">
        <title>The genome of Nectria haematococca: contribution of supernumerary chromosomes to gene expansion.</title>
        <authorList>
            <person name="Coleman J.J."/>
            <person name="Rounsley S.D."/>
            <person name="Rodriguez-Carres M."/>
            <person name="Kuo A."/>
            <person name="Wasmann C.C."/>
            <person name="Grimwood J."/>
            <person name="Schmutz J."/>
            <person name="Taga M."/>
            <person name="White G.J."/>
            <person name="Zhou S."/>
            <person name="Schwartz D.C."/>
            <person name="Freitag M."/>
            <person name="Ma L.J."/>
            <person name="Danchin E.G."/>
            <person name="Henrissat B."/>
            <person name="Coutinho P.M."/>
            <person name="Nelson D.R."/>
            <person name="Straney D."/>
            <person name="Napoli C.A."/>
            <person name="Barker B.M."/>
            <person name="Gribskov M."/>
            <person name="Rep M."/>
            <person name="Kroken S."/>
            <person name="Molnar I."/>
            <person name="Rensing C."/>
            <person name="Kennell J.C."/>
            <person name="Zamora J."/>
            <person name="Farman M.L."/>
            <person name="Selker E.U."/>
            <person name="Salamov A."/>
            <person name="Shapiro H."/>
            <person name="Pangilinan J."/>
            <person name="Lindquist E."/>
            <person name="Lamers C."/>
            <person name="Grigoriev I.V."/>
            <person name="Geiser D.M."/>
            <person name="Covert S.F."/>
            <person name="Temporini E."/>
            <person name="Vanetten H.D."/>
        </authorList>
    </citation>
    <scope>NUCLEOTIDE SEQUENCE [LARGE SCALE GENOMIC DNA]</scope>
    <source>
        <strain evidence="3">ATCC MYA-4622 / CBS 123669 / FGSC 9596 / NRRL 45880 / 77-13-4</strain>
    </source>
</reference>
<dbReference type="GeneID" id="9669101"/>
<gene>
    <name evidence="2" type="ORF">NECHADRAFT_81181</name>
</gene>
<feature type="compositionally biased region" description="Basic and acidic residues" evidence="1">
    <location>
        <begin position="1"/>
        <end position="51"/>
    </location>
</feature>
<dbReference type="AlphaFoldDB" id="C7ZHL5"/>
<proteinExistence type="predicted"/>
<name>C7ZHL5_FUSV7</name>
<sequence>MSDSIKSENRGESSSEEPMKPNDLNNHTHLDESSSGEVKKDHGEEENKESDQVDGIDSEQDDTSQCDELLGNDEGTSEDPVKPAFVQELRACLNRSGFKWACMSTEIITNTLVVEFLGCPEEDKAEDLKSELRLVMKGKELPIKFVEFPAPWKHA</sequence>
<evidence type="ECO:0000313" key="2">
    <source>
        <dbReference type="EMBL" id="EEU36434.1"/>
    </source>
</evidence>
<dbReference type="OrthoDB" id="5099180at2759"/>
<dbReference type="EMBL" id="GG698928">
    <property type="protein sequence ID" value="EEU36434.1"/>
    <property type="molecule type" value="Genomic_DNA"/>
</dbReference>